<protein>
    <submittedName>
        <fullName evidence="1">Uncharacterized protein</fullName>
    </submittedName>
</protein>
<dbReference type="Proteomes" id="UP001331515">
    <property type="component" value="Unassembled WGS sequence"/>
</dbReference>
<name>A0AAN8HJ58_CHAGU</name>
<sequence>MKEVFEAGKGGMKEVLEAGKGGMKRVGKRYKRKHINPSLSTCASLAISKPRLIRQALNSSAPKVPE</sequence>
<comment type="caution">
    <text evidence="1">The sequence shown here is derived from an EMBL/GenBank/DDBJ whole genome shotgun (WGS) entry which is preliminary data.</text>
</comment>
<keyword evidence="2" id="KW-1185">Reference proteome</keyword>
<reference evidence="1 2" key="1">
    <citation type="journal article" date="2023" name="Mol. Biol. Evol.">
        <title>Genomics of Secondarily Temperate Adaptation in the Only Non-Antarctic Icefish.</title>
        <authorList>
            <person name="Rivera-Colon A.G."/>
            <person name="Rayamajhi N."/>
            <person name="Minhas B.F."/>
            <person name="Madrigal G."/>
            <person name="Bilyk K.T."/>
            <person name="Yoon V."/>
            <person name="Hune M."/>
            <person name="Gregory S."/>
            <person name="Cheng C.H.C."/>
            <person name="Catchen J.M."/>
        </authorList>
    </citation>
    <scope>NUCLEOTIDE SEQUENCE [LARGE SCALE GENOMIC DNA]</scope>
    <source>
        <tissue evidence="1">White muscle</tissue>
    </source>
</reference>
<proteinExistence type="predicted"/>
<dbReference type="EMBL" id="JAURVH010001526">
    <property type="protein sequence ID" value="KAK5917287.1"/>
    <property type="molecule type" value="Genomic_DNA"/>
</dbReference>
<evidence type="ECO:0000313" key="2">
    <source>
        <dbReference type="Proteomes" id="UP001331515"/>
    </source>
</evidence>
<gene>
    <name evidence="1" type="ORF">CgunFtcFv8_012190</name>
</gene>
<evidence type="ECO:0000313" key="1">
    <source>
        <dbReference type="EMBL" id="KAK5917287.1"/>
    </source>
</evidence>
<organism evidence="1 2">
    <name type="scientific">Champsocephalus gunnari</name>
    <name type="common">Mackerel icefish</name>
    <dbReference type="NCBI Taxonomy" id="52237"/>
    <lineage>
        <taxon>Eukaryota</taxon>
        <taxon>Metazoa</taxon>
        <taxon>Chordata</taxon>
        <taxon>Craniata</taxon>
        <taxon>Vertebrata</taxon>
        <taxon>Euteleostomi</taxon>
        <taxon>Actinopterygii</taxon>
        <taxon>Neopterygii</taxon>
        <taxon>Teleostei</taxon>
        <taxon>Neoteleostei</taxon>
        <taxon>Acanthomorphata</taxon>
        <taxon>Eupercaria</taxon>
        <taxon>Perciformes</taxon>
        <taxon>Notothenioidei</taxon>
        <taxon>Channichthyidae</taxon>
        <taxon>Champsocephalus</taxon>
    </lineage>
</organism>
<dbReference type="AlphaFoldDB" id="A0AAN8HJ58"/>
<accession>A0AAN8HJ58</accession>